<dbReference type="PANTHER" id="PTHR42951">
    <property type="entry name" value="METALLO-BETA-LACTAMASE DOMAIN-CONTAINING"/>
    <property type="match status" value="1"/>
</dbReference>
<reference evidence="2 3" key="1">
    <citation type="submission" date="2021-01" db="EMBL/GenBank/DDBJ databases">
        <title>Genomic Encyclopedia of Type Strains, Phase IV (KMG-IV): sequencing the most valuable type-strain genomes for metagenomic binning, comparative biology and taxonomic classification.</title>
        <authorList>
            <person name="Goeker M."/>
        </authorList>
    </citation>
    <scope>NUCLEOTIDE SEQUENCE [LARGE SCALE GENOMIC DNA]</scope>
    <source>
        <strain evidence="2 3">DSM 105453</strain>
    </source>
</reference>
<dbReference type="InterPro" id="IPR001279">
    <property type="entry name" value="Metallo-B-lactamas"/>
</dbReference>
<organism evidence="2 3">
    <name type="scientific">Siminovitchia thermophila</name>
    <dbReference type="NCBI Taxonomy" id="1245522"/>
    <lineage>
        <taxon>Bacteria</taxon>
        <taxon>Bacillati</taxon>
        <taxon>Bacillota</taxon>
        <taxon>Bacilli</taxon>
        <taxon>Bacillales</taxon>
        <taxon>Bacillaceae</taxon>
        <taxon>Siminovitchia</taxon>
    </lineage>
</organism>
<protein>
    <submittedName>
        <fullName evidence="2">Glyoxylase-like metal-dependent hydrolase (Beta-lactamase superfamily II)</fullName>
    </submittedName>
</protein>
<dbReference type="EMBL" id="JAFBFH010000044">
    <property type="protein sequence ID" value="MBM7717337.1"/>
    <property type="molecule type" value="Genomic_DNA"/>
</dbReference>
<comment type="caution">
    <text evidence="2">The sequence shown here is derived from an EMBL/GenBank/DDBJ whole genome shotgun (WGS) entry which is preliminary data.</text>
</comment>
<dbReference type="Pfam" id="PF00753">
    <property type="entry name" value="Lactamase_B"/>
    <property type="match status" value="1"/>
</dbReference>
<evidence type="ECO:0000313" key="2">
    <source>
        <dbReference type="EMBL" id="MBM7717337.1"/>
    </source>
</evidence>
<dbReference type="Proteomes" id="UP000823485">
    <property type="component" value="Unassembled WGS sequence"/>
</dbReference>
<dbReference type="SMART" id="SM00849">
    <property type="entry name" value="Lactamase_B"/>
    <property type="match status" value="1"/>
</dbReference>
<feature type="domain" description="Metallo-beta-lactamase" evidence="1">
    <location>
        <begin position="16"/>
        <end position="205"/>
    </location>
</feature>
<keyword evidence="3" id="KW-1185">Reference proteome</keyword>
<accession>A0ABS2RCF5</accession>
<dbReference type="InterPro" id="IPR036866">
    <property type="entry name" value="RibonucZ/Hydroxyglut_hydro"/>
</dbReference>
<gene>
    <name evidence="2" type="ORF">JOC94_004364</name>
</gene>
<evidence type="ECO:0000313" key="3">
    <source>
        <dbReference type="Proteomes" id="UP000823485"/>
    </source>
</evidence>
<name>A0ABS2RCF5_9BACI</name>
<dbReference type="CDD" id="cd07743">
    <property type="entry name" value="metallo-hydrolase-like_MBL-fold"/>
    <property type="match status" value="1"/>
</dbReference>
<dbReference type="SUPFAM" id="SSF56281">
    <property type="entry name" value="Metallo-hydrolase/oxidoreductase"/>
    <property type="match status" value="1"/>
</dbReference>
<evidence type="ECO:0000259" key="1">
    <source>
        <dbReference type="SMART" id="SM00849"/>
    </source>
</evidence>
<sequence>MEFISVSEHCHYFKSAVNIGYVFKDGKGMLIDSGLEKSTAKKVLKQLIKRELPVHYLIVTHAHADHYGGAAYIKKEAHVEVFAPPLEAAIMENPVLEPIYLWNGAFPMKALRNKFLEGQPVKVDSLLDCGEQAIGPFQITAIHLPGHSYSQCGILVEEIFYAADSYFEVEVLRKHKVPFIVDANAAITSLEKVLRLSCSGFVPGHGEFEKDPTYTIRANIECHEHVKTFIQNLIESVPSGVSMDTIQRKILEHFDLKAREVGQWLLYRTSFTAYLSSLVEDGKVKLTVKDNVLWVISTNSLDLL</sequence>
<dbReference type="PANTHER" id="PTHR42951:SF14">
    <property type="entry name" value="METALLO-BETA-LACTAMASE SUPERFAMILY PROTEIN"/>
    <property type="match status" value="1"/>
</dbReference>
<dbReference type="InterPro" id="IPR050855">
    <property type="entry name" value="NDM-1-like"/>
</dbReference>
<dbReference type="RefSeq" id="WP_077110278.1">
    <property type="nucleotide sequence ID" value="NZ_JAFBFH010000044.1"/>
</dbReference>
<dbReference type="Gene3D" id="3.60.15.10">
    <property type="entry name" value="Ribonuclease Z/Hydroxyacylglutathione hydrolase-like"/>
    <property type="match status" value="1"/>
</dbReference>
<proteinExistence type="predicted"/>